<evidence type="ECO:0000259" key="11">
    <source>
        <dbReference type="PROSITE" id="PS50011"/>
    </source>
</evidence>
<dbReference type="Pfam" id="PF17667">
    <property type="entry name" value="Pkinase_fungal"/>
    <property type="match status" value="1"/>
</dbReference>
<gene>
    <name evidence="12" type="ORF">B0T24DRAFT_598320</name>
</gene>
<dbReference type="PROSITE" id="PS00109">
    <property type="entry name" value="PROTEIN_KINASE_TYR"/>
    <property type="match status" value="1"/>
</dbReference>
<dbReference type="PROSITE" id="PS50011">
    <property type="entry name" value="PROTEIN_KINASE_DOM"/>
    <property type="match status" value="1"/>
</dbReference>
<dbReference type="InterPro" id="IPR011009">
    <property type="entry name" value="Kinase-like_dom_sf"/>
</dbReference>
<protein>
    <recommendedName>
        <fullName evidence="5">EKC/KEOPS complex subunit BUD32</fullName>
        <ecNumber evidence="3">2.7.11.1</ecNumber>
    </recommendedName>
    <alternativeName>
        <fullName evidence="6 7">Atypical Serine/threonine protein kinase BUD32</fullName>
    </alternativeName>
    <alternativeName>
        <fullName evidence="4">EKC/KEOPS complex subunit bud32</fullName>
    </alternativeName>
</protein>
<feature type="region of interest" description="Disordered" evidence="10">
    <location>
        <begin position="1"/>
        <end position="55"/>
    </location>
</feature>
<comment type="catalytic activity">
    <reaction evidence="9">
        <text>L-seryl-[protein] + ATP = O-phospho-L-seryl-[protein] + ADP + H(+)</text>
        <dbReference type="Rhea" id="RHEA:17989"/>
        <dbReference type="Rhea" id="RHEA-COMP:9863"/>
        <dbReference type="Rhea" id="RHEA-COMP:11604"/>
        <dbReference type="ChEBI" id="CHEBI:15378"/>
        <dbReference type="ChEBI" id="CHEBI:29999"/>
        <dbReference type="ChEBI" id="CHEBI:30616"/>
        <dbReference type="ChEBI" id="CHEBI:83421"/>
        <dbReference type="ChEBI" id="CHEBI:456216"/>
        <dbReference type="EC" id="2.7.11.1"/>
    </reaction>
</comment>
<dbReference type="Gene3D" id="1.10.510.10">
    <property type="entry name" value="Transferase(Phosphotransferase) domain 1"/>
    <property type="match status" value="1"/>
</dbReference>
<evidence type="ECO:0000256" key="1">
    <source>
        <dbReference type="ARBA" id="ARBA00003747"/>
    </source>
</evidence>
<evidence type="ECO:0000256" key="6">
    <source>
        <dbReference type="ARBA" id="ARBA00030980"/>
    </source>
</evidence>
<evidence type="ECO:0000256" key="7">
    <source>
        <dbReference type="ARBA" id="ARBA00033194"/>
    </source>
</evidence>
<accession>A0AAE0JVV4</accession>
<evidence type="ECO:0000313" key="12">
    <source>
        <dbReference type="EMBL" id="KAK3365002.1"/>
    </source>
</evidence>
<dbReference type="InterPro" id="IPR008266">
    <property type="entry name" value="Tyr_kinase_AS"/>
</dbReference>
<evidence type="ECO:0000256" key="8">
    <source>
        <dbReference type="ARBA" id="ARBA00047899"/>
    </source>
</evidence>
<feature type="domain" description="Protein kinase" evidence="11">
    <location>
        <begin position="1"/>
        <end position="258"/>
    </location>
</feature>
<name>A0AAE0JVV4_9PEZI</name>
<comment type="function">
    <text evidence="1">Component of the EKC/KEOPS complex that is required for the formation of a threonylcarbamoyl group on adenosine at position 37 (t(6)A37) in tRNAs that read codons beginning with adenine. The complex is probably involved in the transfer of the threonylcarbamoyl moiety of threonylcarbamoyl-AMP (TC-AMP) to the N6 group of A37. BUD32 has ATPase activity in the context of the EKC/KEOPS complex and likely plays a supporting role to the catalytic subunit KAE1. The EKC/KEOPS complex also promotes both telomere uncapping and telomere elongation. The complex is required for efficient recruitment of transcriptional coactivators.</text>
</comment>
<dbReference type="PANTHER" id="PTHR38248">
    <property type="entry name" value="FUNK1 6"/>
    <property type="match status" value="1"/>
</dbReference>
<comment type="caution">
    <text evidence="12">The sequence shown here is derived from an EMBL/GenBank/DDBJ whole genome shotgun (WGS) entry which is preliminary data.</text>
</comment>
<dbReference type="Proteomes" id="UP001287356">
    <property type="component" value="Unassembled WGS sequence"/>
</dbReference>
<evidence type="ECO:0000256" key="5">
    <source>
        <dbReference type="ARBA" id="ARBA00019973"/>
    </source>
</evidence>
<comment type="catalytic activity">
    <reaction evidence="8">
        <text>L-threonyl-[protein] + ATP = O-phospho-L-threonyl-[protein] + ADP + H(+)</text>
        <dbReference type="Rhea" id="RHEA:46608"/>
        <dbReference type="Rhea" id="RHEA-COMP:11060"/>
        <dbReference type="Rhea" id="RHEA-COMP:11605"/>
        <dbReference type="ChEBI" id="CHEBI:15378"/>
        <dbReference type="ChEBI" id="CHEBI:30013"/>
        <dbReference type="ChEBI" id="CHEBI:30616"/>
        <dbReference type="ChEBI" id="CHEBI:61977"/>
        <dbReference type="ChEBI" id="CHEBI:456216"/>
        <dbReference type="EC" id="2.7.11.1"/>
    </reaction>
</comment>
<reference evidence="12" key="2">
    <citation type="submission" date="2023-06" db="EMBL/GenBank/DDBJ databases">
        <authorList>
            <consortium name="Lawrence Berkeley National Laboratory"/>
            <person name="Haridas S."/>
            <person name="Hensen N."/>
            <person name="Bonometti L."/>
            <person name="Westerberg I."/>
            <person name="Brannstrom I.O."/>
            <person name="Guillou S."/>
            <person name="Cros-Aarteil S."/>
            <person name="Calhoun S."/>
            <person name="Kuo A."/>
            <person name="Mondo S."/>
            <person name="Pangilinan J."/>
            <person name="Riley R."/>
            <person name="Labutti K."/>
            <person name="Andreopoulos B."/>
            <person name="Lipzen A."/>
            <person name="Chen C."/>
            <person name="Yanf M."/>
            <person name="Daum C."/>
            <person name="Ng V."/>
            <person name="Clum A."/>
            <person name="Steindorff A."/>
            <person name="Ohm R."/>
            <person name="Martin F."/>
            <person name="Silar P."/>
            <person name="Natvig D."/>
            <person name="Lalanne C."/>
            <person name="Gautier V."/>
            <person name="Ament-Velasquez S.L."/>
            <person name="Kruys A."/>
            <person name="Hutchinson M.I."/>
            <person name="Powell A.J."/>
            <person name="Barry K."/>
            <person name="Miller A.N."/>
            <person name="Grigoriev I.V."/>
            <person name="Debuchy R."/>
            <person name="Gladieux P."/>
            <person name="Thoren M.H."/>
            <person name="Johannesson H."/>
        </authorList>
    </citation>
    <scope>NUCLEOTIDE SEQUENCE</scope>
    <source>
        <strain evidence="12">CBS 958.72</strain>
    </source>
</reference>
<dbReference type="SUPFAM" id="SSF56112">
    <property type="entry name" value="Protein kinase-like (PK-like)"/>
    <property type="match status" value="1"/>
</dbReference>
<sequence>MTNQPQSEIIKENPIGKGLMPSAPPSIRSTNAQASPTAQAQTQTQTRCCSSAEKVRKTPQRKANYCVRQLIKAPSTWPGTFTKNRFSAANYRPERSAPPSSTIASVSGKGRRSSSSSRRSSATQQAVLLGISSQRQSVNRVHRRVIFRDYGTPIYKASSRTSLLAALDGCIEGHESLRNAGIIHRDISVNNLLINEDDNNPSWPSLLIDLDLAIKEQREGVSGAKGKTGTRAFMAVGALLGEQHSFMHDLESFFWVLF</sequence>
<evidence type="ECO:0000313" key="13">
    <source>
        <dbReference type="Proteomes" id="UP001287356"/>
    </source>
</evidence>
<dbReference type="InterPro" id="IPR000719">
    <property type="entry name" value="Prot_kinase_dom"/>
</dbReference>
<dbReference type="EMBL" id="JAULSN010000009">
    <property type="protein sequence ID" value="KAK3365002.1"/>
    <property type="molecule type" value="Genomic_DNA"/>
</dbReference>
<feature type="region of interest" description="Disordered" evidence="10">
    <location>
        <begin position="89"/>
        <end position="122"/>
    </location>
</feature>
<comment type="subunit">
    <text evidence="2">Component of the EKC/KEOPS complex composed of at least BUD32, CGI121, GON7, KAE1 and PCC1; the whole complex dimerizes.</text>
</comment>
<evidence type="ECO:0000256" key="4">
    <source>
        <dbReference type="ARBA" id="ARBA00013948"/>
    </source>
</evidence>
<keyword evidence="13" id="KW-1185">Reference proteome</keyword>
<dbReference type="EC" id="2.7.11.1" evidence="3"/>
<evidence type="ECO:0000256" key="3">
    <source>
        <dbReference type="ARBA" id="ARBA00012513"/>
    </source>
</evidence>
<dbReference type="InterPro" id="IPR040976">
    <property type="entry name" value="Pkinase_fungal"/>
</dbReference>
<feature type="compositionally biased region" description="Low complexity" evidence="10">
    <location>
        <begin position="29"/>
        <end position="52"/>
    </location>
</feature>
<organism evidence="12 13">
    <name type="scientific">Lasiosphaeria ovina</name>
    <dbReference type="NCBI Taxonomy" id="92902"/>
    <lineage>
        <taxon>Eukaryota</taxon>
        <taxon>Fungi</taxon>
        <taxon>Dikarya</taxon>
        <taxon>Ascomycota</taxon>
        <taxon>Pezizomycotina</taxon>
        <taxon>Sordariomycetes</taxon>
        <taxon>Sordariomycetidae</taxon>
        <taxon>Sordariales</taxon>
        <taxon>Lasiosphaeriaceae</taxon>
        <taxon>Lasiosphaeria</taxon>
    </lineage>
</organism>
<reference evidence="12" key="1">
    <citation type="journal article" date="2023" name="Mol. Phylogenet. Evol.">
        <title>Genome-scale phylogeny and comparative genomics of the fungal order Sordariales.</title>
        <authorList>
            <person name="Hensen N."/>
            <person name="Bonometti L."/>
            <person name="Westerberg I."/>
            <person name="Brannstrom I.O."/>
            <person name="Guillou S."/>
            <person name="Cros-Aarteil S."/>
            <person name="Calhoun S."/>
            <person name="Haridas S."/>
            <person name="Kuo A."/>
            <person name="Mondo S."/>
            <person name="Pangilinan J."/>
            <person name="Riley R."/>
            <person name="LaButti K."/>
            <person name="Andreopoulos B."/>
            <person name="Lipzen A."/>
            <person name="Chen C."/>
            <person name="Yan M."/>
            <person name="Daum C."/>
            <person name="Ng V."/>
            <person name="Clum A."/>
            <person name="Steindorff A."/>
            <person name="Ohm R.A."/>
            <person name="Martin F."/>
            <person name="Silar P."/>
            <person name="Natvig D.O."/>
            <person name="Lalanne C."/>
            <person name="Gautier V."/>
            <person name="Ament-Velasquez S.L."/>
            <person name="Kruys A."/>
            <person name="Hutchinson M.I."/>
            <person name="Powell A.J."/>
            <person name="Barry K."/>
            <person name="Miller A.N."/>
            <person name="Grigoriev I.V."/>
            <person name="Debuchy R."/>
            <person name="Gladieux P."/>
            <person name="Hiltunen Thoren M."/>
            <person name="Johannesson H."/>
        </authorList>
    </citation>
    <scope>NUCLEOTIDE SEQUENCE</scope>
    <source>
        <strain evidence="12">CBS 958.72</strain>
    </source>
</reference>
<dbReference type="PANTHER" id="PTHR38248:SF2">
    <property type="entry name" value="FUNK1 11"/>
    <property type="match status" value="1"/>
</dbReference>
<proteinExistence type="predicted"/>
<dbReference type="AlphaFoldDB" id="A0AAE0JVV4"/>
<evidence type="ECO:0000256" key="9">
    <source>
        <dbReference type="ARBA" id="ARBA00048679"/>
    </source>
</evidence>
<evidence type="ECO:0000256" key="2">
    <source>
        <dbReference type="ARBA" id="ARBA00011534"/>
    </source>
</evidence>
<dbReference type="GO" id="GO:0005524">
    <property type="term" value="F:ATP binding"/>
    <property type="evidence" value="ECO:0007669"/>
    <property type="project" value="InterPro"/>
</dbReference>
<evidence type="ECO:0000256" key="10">
    <source>
        <dbReference type="SAM" id="MobiDB-lite"/>
    </source>
</evidence>
<dbReference type="GO" id="GO:0004674">
    <property type="term" value="F:protein serine/threonine kinase activity"/>
    <property type="evidence" value="ECO:0007669"/>
    <property type="project" value="UniProtKB-EC"/>
</dbReference>